<proteinExistence type="predicted"/>
<gene>
    <name evidence="1" type="ORF">LT42_14140</name>
</gene>
<evidence type="ECO:0000313" key="2">
    <source>
        <dbReference type="Proteomes" id="UP000029719"/>
    </source>
</evidence>
<reference evidence="1 2" key="1">
    <citation type="submission" date="2014-09" db="EMBL/GenBank/DDBJ databases">
        <title>Genome sequence of Pseudomonas lutea strain DSM 17257T.</title>
        <authorList>
            <person name="Kwak Y."/>
            <person name="Shin J.-H."/>
        </authorList>
    </citation>
    <scope>NUCLEOTIDE SEQUENCE [LARGE SCALE GENOMIC DNA]</scope>
    <source>
        <strain evidence="1 2">DSM 17257</strain>
    </source>
</reference>
<dbReference type="Proteomes" id="UP000029719">
    <property type="component" value="Unassembled WGS sequence"/>
</dbReference>
<comment type="caution">
    <text evidence="1">The sequence shown here is derived from an EMBL/GenBank/DDBJ whole genome shotgun (WGS) entry which is preliminary data.</text>
</comment>
<accession>A0A9X0EC69</accession>
<sequence length="108" mass="11557">MGGLIEIKIQIQIQILKIKSVCLTANCFAFGELLDKAPSNQGLVLLVGLLLRRSTFTPVSLRGPAPNGHPCPDGALAASMRLGPLRKTCVQPAPKSRLAVTEHLCMKI</sequence>
<evidence type="ECO:0000313" key="1">
    <source>
        <dbReference type="EMBL" id="KGF63079.1"/>
    </source>
</evidence>
<name>A0A9X0EC69_9PSED</name>
<dbReference type="EMBL" id="JRMB01000002">
    <property type="protein sequence ID" value="KGF63079.1"/>
    <property type="molecule type" value="Genomic_DNA"/>
</dbReference>
<organism evidence="1 2">
    <name type="scientific">Pseudomonas lutea</name>
    <dbReference type="NCBI Taxonomy" id="243924"/>
    <lineage>
        <taxon>Bacteria</taxon>
        <taxon>Pseudomonadati</taxon>
        <taxon>Pseudomonadota</taxon>
        <taxon>Gammaproteobacteria</taxon>
        <taxon>Pseudomonadales</taxon>
        <taxon>Pseudomonadaceae</taxon>
        <taxon>Pseudomonas</taxon>
    </lineage>
</organism>
<dbReference type="AlphaFoldDB" id="A0A9X0EC69"/>
<protein>
    <submittedName>
        <fullName evidence="1">Uncharacterized protein</fullName>
    </submittedName>
</protein>